<dbReference type="Pfam" id="PF00264">
    <property type="entry name" value="Tyrosinase"/>
    <property type="match status" value="1"/>
</dbReference>
<dbReference type="Pfam" id="PF01549">
    <property type="entry name" value="ShK"/>
    <property type="match status" value="2"/>
</dbReference>
<sequence length="486" mass="54433">MVSIPYWDSSLDQRLPNPADSMMWSANFMGSPDGRGGIADGFLANWITMSGTPIQRRLGEDGELITEEEVNAMIGQRLMDNVFAFPSRQNNGGCRRPNPNPEDVVELNHNNVHTWIGGDMASLPTAPQDPVFFMHHCFIDYIWEQWRLRWQSRTQRETEFPTDREVDACSGSVNYRLSATMRPFQDPVVLNRVGLSNDYTDFLYTYAPRPTCRSAGGCGSPYLFCDTTKRTPLCCAKIKPGGDCSTFRGNREQPCYASTCGGNGRCSGGPRVARRSPDRSSSESSYNATNVGYGASSGERNGYGGGGSGEKRGYGGGGYGHKTSPTTTTPPTYPTTTSAEEYTTPSPTPAPPKERVCYDNHECCAHWAAKDACKTAPRYMNTWCPGSCNYDGCKPQPQQQRAAGKDRYLQCKRWSKFHEHYGRAEGWRTYRPNRVLKREKLRNECERNPHWMACNCPEACSSVKRKTDECTKHFPKDYLLEPLDDN</sequence>
<feature type="compositionally biased region" description="Gly residues" evidence="4">
    <location>
        <begin position="301"/>
        <end position="320"/>
    </location>
</feature>
<dbReference type="SUPFAM" id="SSF48056">
    <property type="entry name" value="Di-copper centre-containing domain"/>
    <property type="match status" value="1"/>
</dbReference>
<dbReference type="AlphaFoldDB" id="A0A914I0K2"/>
<accession>A0A914I0K2</accession>
<comment type="caution">
    <text evidence="3">Lacks conserved residue(s) required for the propagation of feature annotation.</text>
</comment>
<organism evidence="6 7">
    <name type="scientific">Globodera rostochiensis</name>
    <name type="common">Golden nematode worm</name>
    <name type="synonym">Heterodera rostochiensis</name>
    <dbReference type="NCBI Taxonomy" id="31243"/>
    <lineage>
        <taxon>Eukaryota</taxon>
        <taxon>Metazoa</taxon>
        <taxon>Ecdysozoa</taxon>
        <taxon>Nematoda</taxon>
        <taxon>Chromadorea</taxon>
        <taxon>Rhabditida</taxon>
        <taxon>Tylenchina</taxon>
        <taxon>Tylenchomorpha</taxon>
        <taxon>Tylenchoidea</taxon>
        <taxon>Heteroderidae</taxon>
        <taxon>Heteroderinae</taxon>
        <taxon>Globodera</taxon>
    </lineage>
</organism>
<dbReference type="PROSITE" id="PS00498">
    <property type="entry name" value="TYROSINASE_2"/>
    <property type="match status" value="1"/>
</dbReference>
<evidence type="ECO:0000256" key="1">
    <source>
        <dbReference type="ARBA" id="ARBA00022723"/>
    </source>
</evidence>
<dbReference type="PRINTS" id="PR00092">
    <property type="entry name" value="TYROSINASE"/>
</dbReference>
<dbReference type="SMART" id="SM00254">
    <property type="entry name" value="ShKT"/>
    <property type="match status" value="2"/>
</dbReference>
<dbReference type="PANTHER" id="PTHR11474">
    <property type="entry name" value="TYROSINASE FAMILY MEMBER"/>
    <property type="match status" value="1"/>
</dbReference>
<evidence type="ECO:0000259" key="5">
    <source>
        <dbReference type="PROSITE" id="PS51670"/>
    </source>
</evidence>
<keyword evidence="6" id="KW-1185">Reference proteome</keyword>
<dbReference type="InterPro" id="IPR050316">
    <property type="entry name" value="Tyrosinase/Hemocyanin"/>
</dbReference>
<protein>
    <submittedName>
        <fullName evidence="7">ShKT domain-containing protein</fullName>
    </submittedName>
</protein>
<reference evidence="7" key="1">
    <citation type="submission" date="2022-11" db="UniProtKB">
        <authorList>
            <consortium name="WormBaseParasite"/>
        </authorList>
    </citation>
    <scope>IDENTIFICATION</scope>
</reference>
<dbReference type="PROSITE" id="PS51670">
    <property type="entry name" value="SHKT"/>
    <property type="match status" value="1"/>
</dbReference>
<dbReference type="InterPro" id="IPR003582">
    <property type="entry name" value="ShKT_dom"/>
</dbReference>
<dbReference type="GO" id="GO:0016491">
    <property type="term" value="F:oxidoreductase activity"/>
    <property type="evidence" value="ECO:0007669"/>
    <property type="project" value="InterPro"/>
</dbReference>
<dbReference type="InterPro" id="IPR002227">
    <property type="entry name" value="Tyrosinase_Cu-bd"/>
</dbReference>
<proteinExistence type="predicted"/>
<evidence type="ECO:0000256" key="4">
    <source>
        <dbReference type="SAM" id="MobiDB-lite"/>
    </source>
</evidence>
<dbReference type="Proteomes" id="UP000887572">
    <property type="component" value="Unplaced"/>
</dbReference>
<dbReference type="Gene3D" id="1.10.1280.10">
    <property type="entry name" value="Di-copper center containing domain from catechol oxidase"/>
    <property type="match status" value="1"/>
</dbReference>
<feature type="compositionally biased region" description="Low complexity" evidence="4">
    <location>
        <begin position="323"/>
        <end position="345"/>
    </location>
</feature>
<feature type="region of interest" description="Disordered" evidence="4">
    <location>
        <begin position="264"/>
        <end position="350"/>
    </location>
</feature>
<evidence type="ECO:0000313" key="7">
    <source>
        <dbReference type="WBParaSite" id="Gr19_v10_g6195.t1"/>
    </source>
</evidence>
<evidence type="ECO:0000313" key="6">
    <source>
        <dbReference type="Proteomes" id="UP000887572"/>
    </source>
</evidence>
<dbReference type="GO" id="GO:0046872">
    <property type="term" value="F:metal ion binding"/>
    <property type="evidence" value="ECO:0007669"/>
    <property type="project" value="UniProtKB-KW"/>
</dbReference>
<keyword evidence="1" id="KW-0479">Metal-binding</keyword>
<evidence type="ECO:0000256" key="3">
    <source>
        <dbReference type="PROSITE-ProRule" id="PRU01005"/>
    </source>
</evidence>
<dbReference type="PANTHER" id="PTHR11474:SF126">
    <property type="entry name" value="TYROSINASE-LIKE PROTEIN TYR-1-RELATED"/>
    <property type="match status" value="1"/>
</dbReference>
<evidence type="ECO:0000256" key="2">
    <source>
        <dbReference type="ARBA" id="ARBA00023008"/>
    </source>
</evidence>
<dbReference type="InterPro" id="IPR008922">
    <property type="entry name" value="Di-copper_centre_dom_sf"/>
</dbReference>
<feature type="domain" description="ShKT" evidence="5">
    <location>
        <begin position="357"/>
        <end position="393"/>
    </location>
</feature>
<name>A0A914I0K2_GLORO</name>
<dbReference type="WBParaSite" id="Gr19_v10_g6195.t1">
    <property type="protein sequence ID" value="Gr19_v10_g6195.t1"/>
    <property type="gene ID" value="Gr19_v10_g6195"/>
</dbReference>
<keyword evidence="2" id="KW-0186">Copper</keyword>